<dbReference type="Pfam" id="PF01127">
    <property type="entry name" value="Sdh_cyt"/>
    <property type="match status" value="1"/>
</dbReference>
<feature type="transmembrane region" description="Helical" evidence="13">
    <location>
        <begin position="64"/>
        <end position="83"/>
    </location>
</feature>
<evidence type="ECO:0000256" key="2">
    <source>
        <dbReference type="ARBA" id="ARBA00004050"/>
    </source>
</evidence>
<comment type="subunit">
    <text evidence="12">Part of an enzyme complex containing four subunits: a flavoprotein, an iron-sulfur protein, plus two membrane-anchoring proteins, SdhC and SdhD. The complex can form homotrimers.</text>
</comment>
<gene>
    <name evidence="14" type="primary">sdhC</name>
    <name evidence="14" type="ORF">GCM10011613_08200</name>
</gene>
<evidence type="ECO:0000256" key="10">
    <source>
        <dbReference type="ARBA" id="ARBA00023004"/>
    </source>
</evidence>
<evidence type="ECO:0000256" key="8">
    <source>
        <dbReference type="ARBA" id="ARBA00022723"/>
    </source>
</evidence>
<evidence type="ECO:0000256" key="5">
    <source>
        <dbReference type="ARBA" id="ARBA00020076"/>
    </source>
</evidence>
<feature type="transmembrane region" description="Helical" evidence="13">
    <location>
        <begin position="21"/>
        <end position="44"/>
    </location>
</feature>
<comment type="cofactor">
    <cofactor evidence="1">
        <name>heme</name>
        <dbReference type="ChEBI" id="CHEBI:30413"/>
    </cofactor>
</comment>
<proteinExistence type="inferred from homology"/>
<dbReference type="InterPro" id="IPR000701">
    <property type="entry name" value="SuccDH_FuR_B_TM-su"/>
</dbReference>
<keyword evidence="9 13" id="KW-1133">Transmembrane helix</keyword>
<sequence length="124" mass="13352">MNKKRPVNLDISTIKLPITAVVSILHRFSGIFLFAGAAVLLWMLDSSLDSQESFAAVRDASANPVFKFVLWSVLSALAYHAVMGSRHLLMDCGVGESLEGGKRGATIALVLAVVLIALIGVWVW</sequence>
<dbReference type="CDD" id="cd03499">
    <property type="entry name" value="SQR_TypeC_SdhC"/>
    <property type="match status" value="1"/>
</dbReference>
<protein>
    <recommendedName>
        <fullName evidence="5">Succinate dehydrogenase cytochrome b556 subunit</fullName>
    </recommendedName>
</protein>
<evidence type="ECO:0000313" key="14">
    <source>
        <dbReference type="EMBL" id="GGY66592.1"/>
    </source>
</evidence>
<feature type="transmembrane region" description="Helical" evidence="13">
    <location>
        <begin position="104"/>
        <end position="123"/>
    </location>
</feature>
<reference evidence="15" key="1">
    <citation type="journal article" date="2019" name="Int. J. Syst. Evol. Microbiol.">
        <title>The Global Catalogue of Microorganisms (GCM) 10K type strain sequencing project: providing services to taxonomists for standard genome sequencing and annotation.</title>
        <authorList>
            <consortium name="The Broad Institute Genomics Platform"/>
            <consortium name="The Broad Institute Genome Sequencing Center for Infectious Disease"/>
            <person name="Wu L."/>
            <person name="Ma J."/>
        </authorList>
    </citation>
    <scope>NUCLEOTIDE SEQUENCE [LARGE SCALE GENOMIC DNA]</scope>
    <source>
        <strain evidence="15">KCTC 32239</strain>
    </source>
</reference>
<comment type="caution">
    <text evidence="14">The sequence shown here is derived from an EMBL/GenBank/DDBJ whole genome shotgun (WGS) entry which is preliminary data.</text>
</comment>
<dbReference type="EMBL" id="BMYZ01000001">
    <property type="protein sequence ID" value="GGY66592.1"/>
    <property type="molecule type" value="Genomic_DNA"/>
</dbReference>
<evidence type="ECO:0000256" key="13">
    <source>
        <dbReference type="SAM" id="Phobius"/>
    </source>
</evidence>
<organism evidence="14 15">
    <name type="scientific">Cellvibrio zantedeschiae</name>
    <dbReference type="NCBI Taxonomy" id="1237077"/>
    <lineage>
        <taxon>Bacteria</taxon>
        <taxon>Pseudomonadati</taxon>
        <taxon>Pseudomonadota</taxon>
        <taxon>Gammaproteobacteria</taxon>
        <taxon>Cellvibrionales</taxon>
        <taxon>Cellvibrionaceae</taxon>
        <taxon>Cellvibrio</taxon>
    </lineage>
</organism>
<keyword evidence="11 13" id="KW-0472">Membrane</keyword>
<keyword evidence="10" id="KW-0408">Iron</keyword>
<evidence type="ECO:0000256" key="9">
    <source>
        <dbReference type="ARBA" id="ARBA00022989"/>
    </source>
</evidence>
<evidence type="ECO:0000256" key="11">
    <source>
        <dbReference type="ARBA" id="ARBA00023136"/>
    </source>
</evidence>
<comment type="function">
    <text evidence="2">Membrane-anchoring subunit of succinate dehydrogenase (SDH).</text>
</comment>
<keyword evidence="8" id="KW-0479">Metal-binding</keyword>
<dbReference type="RefSeq" id="WP_189416248.1">
    <property type="nucleotide sequence ID" value="NZ_BMYZ01000001.1"/>
</dbReference>
<dbReference type="PANTHER" id="PTHR10978:SF5">
    <property type="entry name" value="SUCCINATE DEHYDROGENASE CYTOCHROME B560 SUBUNIT, MITOCHONDRIAL"/>
    <property type="match status" value="1"/>
</dbReference>
<comment type="similarity">
    <text evidence="4">Belongs to the cytochrome b560 family.</text>
</comment>
<evidence type="ECO:0000256" key="12">
    <source>
        <dbReference type="ARBA" id="ARBA00025912"/>
    </source>
</evidence>
<dbReference type="InterPro" id="IPR014314">
    <property type="entry name" value="Succ_DH_cytb556"/>
</dbReference>
<dbReference type="PANTHER" id="PTHR10978">
    <property type="entry name" value="SUCCINATE DEHYDROGENASE CYTOCHROME B560 SUBUNIT"/>
    <property type="match status" value="1"/>
</dbReference>
<keyword evidence="7 13" id="KW-0812">Transmembrane</keyword>
<keyword evidence="6" id="KW-0349">Heme</keyword>
<dbReference type="InterPro" id="IPR034804">
    <property type="entry name" value="SQR/QFR_C/D"/>
</dbReference>
<dbReference type="NCBIfam" id="TIGR02970">
    <property type="entry name" value="succ_dehyd_cytB"/>
    <property type="match status" value="1"/>
</dbReference>
<comment type="subcellular location">
    <subcellularLocation>
        <location evidence="3">Membrane</location>
        <topology evidence="3">Multi-pass membrane protein</topology>
    </subcellularLocation>
</comment>
<dbReference type="PROSITE" id="PS01000">
    <property type="entry name" value="SDH_CYT_1"/>
    <property type="match status" value="1"/>
</dbReference>
<evidence type="ECO:0000313" key="15">
    <source>
        <dbReference type="Proteomes" id="UP000619761"/>
    </source>
</evidence>
<accession>A0ABQ3AUL4</accession>
<evidence type="ECO:0000256" key="3">
    <source>
        <dbReference type="ARBA" id="ARBA00004141"/>
    </source>
</evidence>
<evidence type="ECO:0000256" key="1">
    <source>
        <dbReference type="ARBA" id="ARBA00001971"/>
    </source>
</evidence>
<dbReference type="PIRSF" id="PIRSF000178">
    <property type="entry name" value="SDH_cyt_b560"/>
    <property type="match status" value="1"/>
</dbReference>
<evidence type="ECO:0000256" key="4">
    <source>
        <dbReference type="ARBA" id="ARBA00007244"/>
    </source>
</evidence>
<evidence type="ECO:0000256" key="7">
    <source>
        <dbReference type="ARBA" id="ARBA00022692"/>
    </source>
</evidence>
<name>A0ABQ3AUL4_9GAMM</name>
<dbReference type="Proteomes" id="UP000619761">
    <property type="component" value="Unassembled WGS sequence"/>
</dbReference>
<dbReference type="InterPro" id="IPR018495">
    <property type="entry name" value="Succ_DH_cyt_bsu_CS"/>
</dbReference>
<keyword evidence="15" id="KW-1185">Reference proteome</keyword>
<dbReference type="Gene3D" id="1.20.1300.10">
    <property type="entry name" value="Fumarate reductase/succinate dehydrogenase, transmembrane subunit"/>
    <property type="match status" value="1"/>
</dbReference>
<dbReference type="SUPFAM" id="SSF81343">
    <property type="entry name" value="Fumarate reductase respiratory complex transmembrane subunits"/>
    <property type="match status" value="1"/>
</dbReference>
<evidence type="ECO:0000256" key="6">
    <source>
        <dbReference type="ARBA" id="ARBA00022617"/>
    </source>
</evidence>